<dbReference type="GO" id="GO:0046872">
    <property type="term" value="F:metal ion binding"/>
    <property type="evidence" value="ECO:0007669"/>
    <property type="project" value="UniProtKB-KW"/>
</dbReference>
<dbReference type="CDD" id="cd16144">
    <property type="entry name" value="ARS_like"/>
    <property type="match status" value="1"/>
</dbReference>
<evidence type="ECO:0000256" key="3">
    <source>
        <dbReference type="ARBA" id="ARBA00022801"/>
    </source>
</evidence>
<dbReference type="SUPFAM" id="SSF53649">
    <property type="entry name" value="Alkaline phosphatase-like"/>
    <property type="match status" value="1"/>
</dbReference>
<dbReference type="AlphaFoldDB" id="A0A2P2EE27"/>
<evidence type="ECO:0000256" key="2">
    <source>
        <dbReference type="ARBA" id="ARBA00022723"/>
    </source>
</evidence>
<dbReference type="RefSeq" id="WP_192576379.1">
    <property type="nucleotide sequence ID" value="NZ_BFBR01000012.1"/>
</dbReference>
<keyword evidence="7" id="KW-1185">Reference proteome</keyword>
<keyword evidence="3 6" id="KW-0378">Hydrolase</keyword>
<organism evidence="6 7">
    <name type="scientific">Candidatus Phycosocius bacilliformis</name>
    <dbReference type="NCBI Taxonomy" id="1445552"/>
    <lineage>
        <taxon>Bacteria</taxon>
        <taxon>Pseudomonadati</taxon>
        <taxon>Pseudomonadota</taxon>
        <taxon>Alphaproteobacteria</taxon>
        <taxon>Caulobacterales</taxon>
        <taxon>Caulobacterales incertae sedis</taxon>
        <taxon>Candidatus Phycosocius</taxon>
    </lineage>
</organism>
<gene>
    <name evidence="6" type="primary">atsA_1</name>
    <name evidence="6" type="ORF">PbB2_02995</name>
</gene>
<evidence type="ECO:0000313" key="6">
    <source>
        <dbReference type="EMBL" id="GBF59301.1"/>
    </source>
</evidence>
<dbReference type="EC" id="3.1.6.1" evidence="6"/>
<dbReference type="Proteomes" id="UP000245086">
    <property type="component" value="Unassembled WGS sequence"/>
</dbReference>
<comment type="caution">
    <text evidence="6">The sequence shown here is derived from an EMBL/GenBank/DDBJ whole genome shotgun (WGS) entry which is preliminary data.</text>
</comment>
<dbReference type="Pfam" id="PF00884">
    <property type="entry name" value="Sulfatase"/>
    <property type="match status" value="1"/>
</dbReference>
<evidence type="ECO:0000313" key="7">
    <source>
        <dbReference type="Proteomes" id="UP000245086"/>
    </source>
</evidence>
<dbReference type="InterPro" id="IPR017850">
    <property type="entry name" value="Alkaline_phosphatase_core_sf"/>
</dbReference>
<reference evidence="6 7" key="1">
    <citation type="journal article" date="2018" name="Genome Announc.">
        <title>Draft Genome Sequence of "Candidatus Phycosocius bacilliformis," an Alphaproteobacterial Ectosymbiont of the Hydrocarbon-Producing Green Alga Botryococcus braunii.</title>
        <authorList>
            <person name="Tanabe Y."/>
            <person name="Yamaguchi H."/>
            <person name="Watanabe M.M."/>
        </authorList>
    </citation>
    <scope>NUCLEOTIDE SEQUENCE [LARGE SCALE GENOMIC DNA]</scope>
    <source>
        <strain evidence="6 7">BOTRYCO-2</strain>
    </source>
</reference>
<dbReference type="GO" id="GO:0004065">
    <property type="term" value="F:arylsulfatase activity"/>
    <property type="evidence" value="ECO:0007669"/>
    <property type="project" value="UniProtKB-EC"/>
</dbReference>
<accession>A0A2P2EE27</accession>
<evidence type="ECO:0000256" key="1">
    <source>
        <dbReference type="ARBA" id="ARBA00008779"/>
    </source>
</evidence>
<dbReference type="PROSITE" id="PS00149">
    <property type="entry name" value="SULFATASE_2"/>
    <property type="match status" value="1"/>
</dbReference>
<name>A0A2P2EE27_9PROT</name>
<keyword evidence="4" id="KW-0106">Calcium</keyword>
<dbReference type="PANTHER" id="PTHR42693:SF53">
    <property type="entry name" value="ENDO-4-O-SULFATASE"/>
    <property type="match status" value="1"/>
</dbReference>
<dbReference type="InterPro" id="IPR000917">
    <property type="entry name" value="Sulfatase_N"/>
</dbReference>
<evidence type="ECO:0000256" key="4">
    <source>
        <dbReference type="ARBA" id="ARBA00022837"/>
    </source>
</evidence>
<dbReference type="PANTHER" id="PTHR42693">
    <property type="entry name" value="ARYLSULFATASE FAMILY MEMBER"/>
    <property type="match status" value="1"/>
</dbReference>
<evidence type="ECO:0000259" key="5">
    <source>
        <dbReference type="Pfam" id="PF00884"/>
    </source>
</evidence>
<dbReference type="InterPro" id="IPR024607">
    <property type="entry name" value="Sulfatase_CS"/>
</dbReference>
<feature type="domain" description="Sulfatase N-terminal" evidence="5">
    <location>
        <begin position="64"/>
        <end position="426"/>
    </location>
</feature>
<comment type="similarity">
    <text evidence="1">Belongs to the sulfatase family.</text>
</comment>
<proteinExistence type="inferred from homology"/>
<protein>
    <submittedName>
        <fullName evidence="6">Arylsulfatase</fullName>
        <ecNumber evidence="6">3.1.6.1</ecNumber>
    </submittedName>
</protein>
<keyword evidence="2" id="KW-0479">Metal-binding</keyword>
<dbReference type="PROSITE" id="PS00523">
    <property type="entry name" value="SULFATASE_1"/>
    <property type="match status" value="1"/>
</dbReference>
<dbReference type="EMBL" id="BFBR01000012">
    <property type="protein sequence ID" value="GBF59301.1"/>
    <property type="molecule type" value="Genomic_DNA"/>
</dbReference>
<sequence length="555" mass="60483">MIKKILLGGLAAVVGLGAVAWFNRADILLTLVAAGKRTDIPDNKPIAWMQGPAAPETAGTDRPPNIIFILADDLGYNDISAFGGGLGNGKIKTPNIDALARSGVAFRQAYSGTASCAPSRAMIMTGRYPTRTGFEFTPTPDGMGRAVKMVSDSMRGQSGLPETIYHADRVAEMPSFEKQGLPGSEVTIAEVLKTRGYHTVHIGKWHTGLGPEFGPNAQGFDESLLMASGLHLPEDDPNVVNAKVDFDPIDKFLWARMEYAASYNDGPWFKPGGYLADYWTDETIKVIKANKNRPFFINLSHWTVHTPLQATKADYDAVGPMGSERERVYAAMITALDRSVGRIVAALKEQGLADNTLIVFSSDNGGPGYIGLPDINKPYRGWKLTLFEGGIRVPMFMSWPGQIPAGLQIQAPVAHIDLMPTLAAAARADLPKGVAIDGVNILPFAQGKGGGRRPHDTIFWQSDGYRVVRHLDWKLQLVDKPNSVFLYDLATDPTERNNLAASRPDKVAELRKLLDDHRASGRKPLYPATLEGPIPIDKPLGQRFTKDDVIAYWPN</sequence>
<dbReference type="Gene3D" id="3.30.1120.10">
    <property type="match status" value="1"/>
</dbReference>
<dbReference type="Gene3D" id="3.40.720.10">
    <property type="entry name" value="Alkaline Phosphatase, subunit A"/>
    <property type="match status" value="1"/>
</dbReference>
<dbReference type="InterPro" id="IPR050738">
    <property type="entry name" value="Sulfatase"/>
</dbReference>